<evidence type="ECO:0000313" key="1">
    <source>
        <dbReference type="EMBL" id="CAF1268522.1"/>
    </source>
</evidence>
<evidence type="ECO:0000313" key="3">
    <source>
        <dbReference type="Proteomes" id="UP000663829"/>
    </source>
</evidence>
<keyword evidence="3" id="KW-1185">Reference proteome</keyword>
<organism evidence="1 3">
    <name type="scientific">Didymodactylos carnosus</name>
    <dbReference type="NCBI Taxonomy" id="1234261"/>
    <lineage>
        <taxon>Eukaryota</taxon>
        <taxon>Metazoa</taxon>
        <taxon>Spiralia</taxon>
        <taxon>Gnathifera</taxon>
        <taxon>Rotifera</taxon>
        <taxon>Eurotatoria</taxon>
        <taxon>Bdelloidea</taxon>
        <taxon>Philodinida</taxon>
        <taxon>Philodinidae</taxon>
        <taxon>Didymodactylos</taxon>
    </lineage>
</organism>
<dbReference type="Proteomes" id="UP000663829">
    <property type="component" value="Unassembled WGS sequence"/>
</dbReference>
<comment type="caution">
    <text evidence="1">The sequence shown here is derived from an EMBL/GenBank/DDBJ whole genome shotgun (WGS) entry which is preliminary data.</text>
</comment>
<evidence type="ECO:0000313" key="2">
    <source>
        <dbReference type="EMBL" id="CAF4054012.1"/>
    </source>
</evidence>
<dbReference type="EMBL" id="CAJOBC010022078">
    <property type="protein sequence ID" value="CAF4054012.1"/>
    <property type="molecule type" value="Genomic_DNA"/>
</dbReference>
<dbReference type="EMBL" id="CAJNOQ010011090">
    <property type="protein sequence ID" value="CAF1268522.1"/>
    <property type="molecule type" value="Genomic_DNA"/>
</dbReference>
<proteinExistence type="predicted"/>
<sequence length="119" mass="13921">MSNESLCNYDPTQSPLIGFARSLAFEYPKNHLRLIDLQFPYNNTMSSNLVNDIIHEIDYVTSSTPVTKQEQEIVLLQTSDNLIQRYKIIYEDIQQPQVEKLSIKRIIHPNIDTDRFHLV</sequence>
<protein>
    <submittedName>
        <fullName evidence="1">Uncharacterized protein</fullName>
    </submittedName>
</protein>
<dbReference type="Proteomes" id="UP000681722">
    <property type="component" value="Unassembled WGS sequence"/>
</dbReference>
<gene>
    <name evidence="1" type="ORF">GPM918_LOCUS26962</name>
    <name evidence="2" type="ORF">SRO942_LOCUS27207</name>
</gene>
<dbReference type="AlphaFoldDB" id="A0A815BEW8"/>
<reference evidence="1" key="1">
    <citation type="submission" date="2021-02" db="EMBL/GenBank/DDBJ databases">
        <authorList>
            <person name="Nowell W R."/>
        </authorList>
    </citation>
    <scope>NUCLEOTIDE SEQUENCE</scope>
</reference>
<accession>A0A815BEW8</accession>
<name>A0A815BEW8_9BILA</name>